<dbReference type="Pfam" id="PF07963">
    <property type="entry name" value="N_methyl"/>
    <property type="match status" value="1"/>
</dbReference>
<keyword evidence="4 6" id="KW-1133">Transmembrane helix</keyword>
<organism evidence="7 8">
    <name type="scientific">Candidatus Polarisedimenticola svalbardensis</name>
    <dbReference type="NCBI Taxonomy" id="2886004"/>
    <lineage>
        <taxon>Bacteria</taxon>
        <taxon>Pseudomonadati</taxon>
        <taxon>Acidobacteriota</taxon>
        <taxon>Candidatus Polarisedimenticolia</taxon>
        <taxon>Candidatus Polarisedimenticolales</taxon>
        <taxon>Candidatus Polarisedimenticolaceae</taxon>
        <taxon>Candidatus Polarisedimenticola</taxon>
    </lineage>
</organism>
<reference evidence="7 8" key="1">
    <citation type="submission" date="2020-08" db="EMBL/GenBank/DDBJ databases">
        <title>Acidobacteriota in marine sediments use diverse sulfur dissimilation pathways.</title>
        <authorList>
            <person name="Wasmund K."/>
        </authorList>
    </citation>
    <scope>NUCLEOTIDE SEQUENCE [LARGE SCALE GENOMIC DNA]</scope>
    <source>
        <strain evidence="7">MAG AM4</strain>
    </source>
</reference>
<dbReference type="GO" id="GO:0016020">
    <property type="term" value="C:membrane"/>
    <property type="evidence" value="ECO:0007669"/>
    <property type="project" value="UniProtKB-SubCell"/>
</dbReference>
<dbReference type="NCBIfam" id="TIGR02532">
    <property type="entry name" value="IV_pilin_GFxxxE"/>
    <property type="match status" value="1"/>
</dbReference>
<protein>
    <submittedName>
        <fullName evidence="7">Prepilin-type N-terminal cleavage/methylation domain-containing protein</fullName>
    </submittedName>
</protein>
<dbReference type="Proteomes" id="UP000648239">
    <property type="component" value="Unassembled WGS sequence"/>
</dbReference>
<evidence type="ECO:0000256" key="3">
    <source>
        <dbReference type="ARBA" id="ARBA00022692"/>
    </source>
</evidence>
<proteinExistence type="predicted"/>
<dbReference type="SUPFAM" id="SSF54523">
    <property type="entry name" value="Pili subunits"/>
    <property type="match status" value="1"/>
</dbReference>
<name>A0A8J6Y0L4_9BACT</name>
<evidence type="ECO:0000256" key="2">
    <source>
        <dbReference type="ARBA" id="ARBA00022481"/>
    </source>
</evidence>
<dbReference type="AlphaFoldDB" id="A0A8J6Y0L4"/>
<dbReference type="GO" id="GO:0015628">
    <property type="term" value="P:protein secretion by the type II secretion system"/>
    <property type="evidence" value="ECO:0007669"/>
    <property type="project" value="InterPro"/>
</dbReference>
<sequence length="174" mass="19296">MTMQQQSRQRREGGYSLIEILIVLVIISLIAAIAIPIYSSAITKSRRSALVADLRVLHDSMKRYYLDKSRFPLMGGGDPLETMSLPDLAPLSTGGYFSSVDGLNQKLLFDRVLGYTAYNDDGTATEFAAIMRPKKEPAVIVWLLYTDNVGPGGTFRDGIYFFENGVWMSADEAL</sequence>
<dbReference type="PRINTS" id="PR00813">
    <property type="entry name" value="BCTERIALGSPG"/>
</dbReference>
<evidence type="ECO:0000313" key="7">
    <source>
        <dbReference type="EMBL" id="MBD3868063.1"/>
    </source>
</evidence>
<gene>
    <name evidence="7" type="ORF">IFK94_08055</name>
</gene>
<evidence type="ECO:0000256" key="5">
    <source>
        <dbReference type="ARBA" id="ARBA00023136"/>
    </source>
</evidence>
<dbReference type="Gene3D" id="3.30.700.10">
    <property type="entry name" value="Glycoprotein, Type 4 Pilin"/>
    <property type="match status" value="1"/>
</dbReference>
<dbReference type="PANTHER" id="PTHR30093:SF44">
    <property type="entry name" value="TYPE II SECRETION SYSTEM CORE PROTEIN G"/>
    <property type="match status" value="1"/>
</dbReference>
<comment type="caution">
    <text evidence="7">The sequence shown here is derived from an EMBL/GenBank/DDBJ whole genome shotgun (WGS) entry which is preliminary data.</text>
</comment>
<evidence type="ECO:0000256" key="1">
    <source>
        <dbReference type="ARBA" id="ARBA00004167"/>
    </source>
</evidence>
<keyword evidence="2" id="KW-0488">Methylation</keyword>
<feature type="transmembrane region" description="Helical" evidence="6">
    <location>
        <begin position="20"/>
        <end position="38"/>
    </location>
</feature>
<dbReference type="EMBL" id="JACXWD010000021">
    <property type="protein sequence ID" value="MBD3868063.1"/>
    <property type="molecule type" value="Genomic_DNA"/>
</dbReference>
<accession>A0A8J6Y0L4</accession>
<evidence type="ECO:0000256" key="4">
    <source>
        <dbReference type="ARBA" id="ARBA00022989"/>
    </source>
</evidence>
<dbReference type="PANTHER" id="PTHR30093">
    <property type="entry name" value="GENERAL SECRETION PATHWAY PROTEIN G"/>
    <property type="match status" value="1"/>
</dbReference>
<keyword evidence="3 6" id="KW-0812">Transmembrane</keyword>
<dbReference type="InterPro" id="IPR000983">
    <property type="entry name" value="Bac_GSPG_pilin"/>
</dbReference>
<dbReference type="GO" id="GO:0015627">
    <property type="term" value="C:type II protein secretion system complex"/>
    <property type="evidence" value="ECO:0007669"/>
    <property type="project" value="InterPro"/>
</dbReference>
<keyword evidence="5 6" id="KW-0472">Membrane</keyword>
<dbReference type="PROSITE" id="PS00409">
    <property type="entry name" value="PROKAR_NTER_METHYL"/>
    <property type="match status" value="1"/>
</dbReference>
<evidence type="ECO:0000256" key="6">
    <source>
        <dbReference type="SAM" id="Phobius"/>
    </source>
</evidence>
<dbReference type="InterPro" id="IPR012902">
    <property type="entry name" value="N_methyl_site"/>
</dbReference>
<comment type="subcellular location">
    <subcellularLocation>
        <location evidence="1">Membrane</location>
        <topology evidence="1">Single-pass membrane protein</topology>
    </subcellularLocation>
</comment>
<evidence type="ECO:0000313" key="8">
    <source>
        <dbReference type="Proteomes" id="UP000648239"/>
    </source>
</evidence>
<dbReference type="InterPro" id="IPR045584">
    <property type="entry name" value="Pilin-like"/>
</dbReference>